<comment type="caution">
    <text evidence="1">The sequence shown here is derived from an EMBL/GenBank/DDBJ whole genome shotgun (WGS) entry which is preliminary data.</text>
</comment>
<dbReference type="AlphaFoldDB" id="A0A2A2AZE2"/>
<sequence length="386" mass="42558">MGLALAAQSLDSLAAQSLDPLALQADGAASQQAADPLGLRVELSQQWFQLRHPPAAAVPAQQQGLVLDLRREWSLGSRTRVGLSNRAERLWSSARTQTRNALREAYVSHQWANGWFIDAGRINWRHGVASGFNPSDFLRDGAGIAQATQDPRALRENRLGTVMLRQQWLGEAGSIQAALIPAIAHGNDSPRGFGWRRTNARAALLLKLAPNLSERSTFDAIAYWRQGDAPRWGANLTYLASDAWVLHAEIAYAQRGTLPTALRPPTWRSADAQRWGLDHALGATWASASGPVWTIELQRDARQQSRAAFVRMAWDKPLGWPGTQLAAFVRQDLDHARRWWQLDLDWHLSGRHSLSLLLGGTAGRSARLAHAGGARHRAALAWRVSL</sequence>
<dbReference type="Proteomes" id="UP000218439">
    <property type="component" value="Unassembled WGS sequence"/>
</dbReference>
<evidence type="ECO:0000313" key="1">
    <source>
        <dbReference type="EMBL" id="PAT43940.1"/>
    </source>
</evidence>
<evidence type="ECO:0008006" key="3">
    <source>
        <dbReference type="Google" id="ProtNLM"/>
    </source>
</evidence>
<gene>
    <name evidence="1" type="ORF">CK621_01590</name>
</gene>
<reference evidence="1 2" key="1">
    <citation type="submission" date="2017-08" db="EMBL/GenBank/DDBJ databases">
        <title>WGS of Clinical strains of the CDC Group NO-1 linked to zoonotic infections in humans.</title>
        <authorList>
            <person name="Bernier A.-M."/>
            <person name="Bernard K."/>
        </authorList>
    </citation>
    <scope>NUCLEOTIDE SEQUENCE [LARGE SCALE GENOMIC DNA]</scope>
    <source>
        <strain evidence="1 2">NML120219</strain>
    </source>
</reference>
<accession>A0A2A2AZE2</accession>
<name>A0A2A2AZE2_9BURK</name>
<proteinExistence type="predicted"/>
<protein>
    <recommendedName>
        <fullName evidence="3">Alginate export domain-containing protein</fullName>
    </recommendedName>
</protein>
<dbReference type="EMBL" id="NSJE01000002">
    <property type="protein sequence ID" value="PAT43940.1"/>
    <property type="molecule type" value="Genomic_DNA"/>
</dbReference>
<organism evidence="1 2">
    <name type="scientific">Vandammella animalimorsus</name>
    <dbReference type="NCBI Taxonomy" id="2029117"/>
    <lineage>
        <taxon>Bacteria</taxon>
        <taxon>Pseudomonadati</taxon>
        <taxon>Pseudomonadota</taxon>
        <taxon>Betaproteobacteria</taxon>
        <taxon>Burkholderiales</taxon>
        <taxon>Comamonadaceae</taxon>
        <taxon>Vandammella</taxon>
    </lineage>
</organism>
<evidence type="ECO:0000313" key="2">
    <source>
        <dbReference type="Proteomes" id="UP000218439"/>
    </source>
</evidence>